<dbReference type="InterPro" id="IPR050831">
    <property type="entry name" value="CEA_cell_adhesion"/>
</dbReference>
<feature type="domain" description="Immunoglobulin V-set" evidence="5">
    <location>
        <begin position="38"/>
        <end position="105"/>
    </location>
</feature>
<dbReference type="Pfam" id="PF07686">
    <property type="entry name" value="V-set"/>
    <property type="match status" value="1"/>
</dbReference>
<evidence type="ECO:0000256" key="3">
    <source>
        <dbReference type="ARBA" id="ARBA00023319"/>
    </source>
</evidence>
<dbReference type="Ensembl" id="ENSVKKT00000010565.1">
    <property type="protein sequence ID" value="ENSVKKP00000010313.1"/>
    <property type="gene ID" value="ENSVKKG00000007254.1"/>
</dbReference>
<dbReference type="PANTHER" id="PTHR44427:SF1">
    <property type="entry name" value="CARCINOEMBRYONIC ANTIGEN-RELATED CELL ADHESION MOLECULE 1"/>
    <property type="match status" value="1"/>
</dbReference>
<organism evidence="6 7">
    <name type="scientific">Varanus komodoensis</name>
    <name type="common">Komodo dragon</name>
    <dbReference type="NCBI Taxonomy" id="61221"/>
    <lineage>
        <taxon>Eukaryota</taxon>
        <taxon>Metazoa</taxon>
        <taxon>Chordata</taxon>
        <taxon>Craniata</taxon>
        <taxon>Vertebrata</taxon>
        <taxon>Euteleostomi</taxon>
        <taxon>Lepidosauria</taxon>
        <taxon>Squamata</taxon>
        <taxon>Bifurcata</taxon>
        <taxon>Unidentata</taxon>
        <taxon>Episquamata</taxon>
        <taxon>Toxicofera</taxon>
        <taxon>Anguimorpha</taxon>
        <taxon>Paleoanguimorpha</taxon>
        <taxon>Varanoidea</taxon>
        <taxon>Varanidae</taxon>
        <taxon>Varanus</taxon>
    </lineage>
</organism>
<accession>A0A8D2JHV6</accession>
<evidence type="ECO:0000259" key="5">
    <source>
        <dbReference type="Pfam" id="PF07686"/>
    </source>
</evidence>
<keyword evidence="3" id="KW-0393">Immunoglobulin domain</keyword>
<evidence type="ECO:0000256" key="2">
    <source>
        <dbReference type="ARBA" id="ARBA00023180"/>
    </source>
</evidence>
<dbReference type="Proteomes" id="UP000694545">
    <property type="component" value="Unplaced"/>
</dbReference>
<evidence type="ECO:0000313" key="6">
    <source>
        <dbReference type="Ensembl" id="ENSVKKP00000010313.1"/>
    </source>
</evidence>
<sequence>MVSLFFSLLQPLSSITWTPHNPKEGQNVTLVPGGDLKSVIKCSWYRGKRNQILTYQLLPLSEHRYGLAYTGRETINPDCSLHIVNLTHLDTGFYTIQKQKNGTEPAEMGKTFLLVGGKWVPQALEQAMACQGGLVPASKPACVKWSLFT</sequence>
<dbReference type="InterPro" id="IPR036179">
    <property type="entry name" value="Ig-like_dom_sf"/>
</dbReference>
<proteinExistence type="inferred from homology"/>
<reference evidence="6" key="2">
    <citation type="submission" date="2025-09" db="UniProtKB">
        <authorList>
            <consortium name="Ensembl"/>
        </authorList>
    </citation>
    <scope>IDENTIFICATION</scope>
</reference>
<dbReference type="PANTHER" id="PTHR44427">
    <property type="entry name" value="CARCINOEMBRYONIC ANTIGEN-RELATED CELL ADHESION MOLECULE 19"/>
    <property type="match status" value="1"/>
</dbReference>
<name>A0A8D2JHV6_VARKO</name>
<evidence type="ECO:0000256" key="4">
    <source>
        <dbReference type="ARBA" id="ARBA00038222"/>
    </source>
</evidence>
<keyword evidence="2" id="KW-0325">Glycoprotein</keyword>
<evidence type="ECO:0000313" key="7">
    <source>
        <dbReference type="Proteomes" id="UP000694545"/>
    </source>
</evidence>
<keyword evidence="1" id="KW-0732">Signal</keyword>
<dbReference type="OMA" id="HIVNLTH"/>
<dbReference type="Gene3D" id="2.60.40.10">
    <property type="entry name" value="Immunoglobulins"/>
    <property type="match status" value="1"/>
</dbReference>
<dbReference type="InterPro" id="IPR013106">
    <property type="entry name" value="Ig_V-set"/>
</dbReference>
<protein>
    <recommendedName>
        <fullName evidence="5">Immunoglobulin V-set domain-containing protein</fullName>
    </recommendedName>
</protein>
<reference evidence="6" key="1">
    <citation type="submission" date="2025-08" db="UniProtKB">
        <authorList>
            <consortium name="Ensembl"/>
        </authorList>
    </citation>
    <scope>IDENTIFICATION</scope>
</reference>
<evidence type="ECO:0000256" key="1">
    <source>
        <dbReference type="ARBA" id="ARBA00022729"/>
    </source>
</evidence>
<dbReference type="SUPFAM" id="SSF48726">
    <property type="entry name" value="Immunoglobulin"/>
    <property type="match status" value="1"/>
</dbReference>
<dbReference type="InterPro" id="IPR013783">
    <property type="entry name" value="Ig-like_fold"/>
</dbReference>
<comment type="similarity">
    <text evidence="4">Belongs to the immunoglobulin superfamily. CEA family.</text>
</comment>
<keyword evidence="7" id="KW-1185">Reference proteome</keyword>
<dbReference type="AlphaFoldDB" id="A0A8D2JHV6"/>